<dbReference type="Gene3D" id="3.30.160.250">
    <property type="match status" value="1"/>
</dbReference>
<dbReference type="PANTHER" id="PTHR34504">
    <property type="entry name" value="ANTITOXIN HICB"/>
    <property type="match status" value="1"/>
</dbReference>
<dbReference type="AlphaFoldDB" id="A0A450SNH5"/>
<protein>
    <submittedName>
        <fullName evidence="3">Predicted nuclease of the RNAse H fold, HicB family</fullName>
    </submittedName>
</protein>
<sequence>MRYKVVLEQSEEGFAVSVPGLPGCHSQGGTEQEALENISDAIHEWLEVARELANHKMIREVEIVA</sequence>
<dbReference type="InterPro" id="IPR051404">
    <property type="entry name" value="TA_system_antitoxin"/>
</dbReference>
<dbReference type="InterPro" id="IPR031807">
    <property type="entry name" value="HicB-like"/>
</dbReference>
<gene>
    <name evidence="3" type="ORF">BECKFM1743A_GA0114220_101481</name>
    <name evidence="4" type="ORF">BECKFM1743B_GA0114221_101171</name>
    <name evidence="2" type="ORF">BECKFM1743C_GA0114222_101231</name>
</gene>
<accession>A0A450SNH5</accession>
<proteinExistence type="predicted"/>
<evidence type="ECO:0000313" key="3">
    <source>
        <dbReference type="EMBL" id="VFJ55378.1"/>
    </source>
</evidence>
<evidence type="ECO:0000313" key="4">
    <source>
        <dbReference type="EMBL" id="VFK09822.1"/>
    </source>
</evidence>
<feature type="domain" description="HicB-like antitoxin of toxin-antitoxin system" evidence="1">
    <location>
        <begin position="3"/>
        <end position="52"/>
    </location>
</feature>
<reference evidence="3" key="1">
    <citation type="submission" date="2019-02" db="EMBL/GenBank/DDBJ databases">
        <authorList>
            <person name="Gruber-Vodicka R. H."/>
            <person name="Seah K. B. B."/>
        </authorList>
    </citation>
    <scope>NUCLEOTIDE SEQUENCE</scope>
    <source>
        <strain evidence="3">BECK_BZ163</strain>
        <strain evidence="4">BECK_BZ164</strain>
        <strain evidence="2">BECK_BZ165</strain>
    </source>
</reference>
<organism evidence="3">
    <name type="scientific">Candidatus Kentrum sp. FM</name>
    <dbReference type="NCBI Taxonomy" id="2126340"/>
    <lineage>
        <taxon>Bacteria</taxon>
        <taxon>Pseudomonadati</taxon>
        <taxon>Pseudomonadota</taxon>
        <taxon>Gammaproteobacteria</taxon>
        <taxon>Candidatus Kentrum</taxon>
    </lineage>
</organism>
<dbReference type="SUPFAM" id="SSF143100">
    <property type="entry name" value="TTHA1013/TTHA0281-like"/>
    <property type="match status" value="1"/>
</dbReference>
<dbReference type="EMBL" id="CAADEZ010000148">
    <property type="protein sequence ID" value="VFJ55378.1"/>
    <property type="molecule type" value="Genomic_DNA"/>
</dbReference>
<dbReference type="Pfam" id="PF15919">
    <property type="entry name" value="HicB_lk_antitox"/>
    <property type="match status" value="1"/>
</dbReference>
<dbReference type="EMBL" id="CAADFA010000123">
    <property type="protein sequence ID" value="VFJ53354.1"/>
    <property type="molecule type" value="Genomic_DNA"/>
</dbReference>
<dbReference type="PANTHER" id="PTHR34504:SF2">
    <property type="entry name" value="UPF0150 PROTEIN SSL0259"/>
    <property type="match status" value="1"/>
</dbReference>
<evidence type="ECO:0000313" key="2">
    <source>
        <dbReference type="EMBL" id="VFJ53354.1"/>
    </source>
</evidence>
<evidence type="ECO:0000259" key="1">
    <source>
        <dbReference type="Pfam" id="PF15919"/>
    </source>
</evidence>
<dbReference type="InterPro" id="IPR035069">
    <property type="entry name" value="TTHA1013/TTHA0281-like"/>
</dbReference>
<name>A0A450SNH5_9GAMM</name>
<dbReference type="EMBL" id="CAADFL010000117">
    <property type="protein sequence ID" value="VFK09822.1"/>
    <property type="molecule type" value="Genomic_DNA"/>
</dbReference>